<organism evidence="2 3">
    <name type="scientific">Megaselia scalaris</name>
    <name type="common">Humpbacked fly</name>
    <name type="synonym">Phora scalaris</name>
    <dbReference type="NCBI Taxonomy" id="36166"/>
    <lineage>
        <taxon>Eukaryota</taxon>
        <taxon>Metazoa</taxon>
        <taxon>Ecdysozoa</taxon>
        <taxon>Arthropoda</taxon>
        <taxon>Hexapoda</taxon>
        <taxon>Insecta</taxon>
        <taxon>Pterygota</taxon>
        <taxon>Neoptera</taxon>
        <taxon>Endopterygota</taxon>
        <taxon>Diptera</taxon>
        <taxon>Brachycera</taxon>
        <taxon>Muscomorpha</taxon>
        <taxon>Platypezoidea</taxon>
        <taxon>Phoridae</taxon>
        <taxon>Megaseliini</taxon>
        <taxon>Megaselia</taxon>
    </lineage>
</organism>
<proteinExistence type="predicted"/>
<dbReference type="HOGENOM" id="CLU_2064129_0_0_1"/>
<dbReference type="EnsemblMetazoa" id="MESCA010804-RA">
    <property type="protein sequence ID" value="MESCA010804-PA"/>
    <property type="gene ID" value="MESCA010804"/>
</dbReference>
<dbReference type="InterPro" id="IPR024276">
    <property type="entry name" value="CCAP"/>
</dbReference>
<keyword evidence="3" id="KW-1185">Reference proteome</keyword>
<dbReference type="Pfam" id="PF11105">
    <property type="entry name" value="CCAP"/>
    <property type="match status" value="1"/>
</dbReference>
<evidence type="ECO:0000313" key="2">
    <source>
        <dbReference type="EnsemblMetazoa" id="MESCA010804-PA"/>
    </source>
</evidence>
<dbReference type="STRING" id="36166.T1H3H6"/>
<protein>
    <submittedName>
        <fullName evidence="2">Uncharacterized protein</fullName>
    </submittedName>
</protein>
<dbReference type="AlphaFoldDB" id="T1H3H6"/>
<feature type="region of interest" description="Disordered" evidence="1">
    <location>
        <begin position="22"/>
        <end position="42"/>
    </location>
</feature>
<accession>T1H3H6</accession>
<dbReference type="EMBL" id="CAQQ02100918">
    <property type="status" value="NOT_ANNOTATED_CDS"/>
    <property type="molecule type" value="Genomic_DNA"/>
</dbReference>
<evidence type="ECO:0000256" key="1">
    <source>
        <dbReference type="SAM" id="MobiDB-lite"/>
    </source>
</evidence>
<name>T1H3H6_MEGSC</name>
<sequence>MHQREVSVCQETQYPAVVKGCGRKRSRPDINQLPYHQTPTQYQPKSVHEILSDFIDLDAEPAVKDVQQQIMSQAKFLEAIKEATKEIYDGETKPKEPISSEYQDIPMKDEFKRRFQYRK</sequence>
<reference evidence="3" key="1">
    <citation type="submission" date="2013-02" db="EMBL/GenBank/DDBJ databases">
        <authorList>
            <person name="Hughes D."/>
        </authorList>
    </citation>
    <scope>NUCLEOTIDE SEQUENCE</scope>
    <source>
        <strain>Durham</strain>
        <strain evidence="3">NC isolate 2 -- Noor lab</strain>
    </source>
</reference>
<dbReference type="Proteomes" id="UP000015102">
    <property type="component" value="Unassembled WGS sequence"/>
</dbReference>
<reference evidence="2" key="2">
    <citation type="submission" date="2015-06" db="UniProtKB">
        <authorList>
            <consortium name="EnsemblMetazoa"/>
        </authorList>
    </citation>
    <scope>IDENTIFICATION</scope>
</reference>
<evidence type="ECO:0000313" key="3">
    <source>
        <dbReference type="Proteomes" id="UP000015102"/>
    </source>
</evidence>